<gene>
    <name evidence="1" type="ORF">I5U57_06840</name>
</gene>
<dbReference type="Proteomes" id="UP000616785">
    <property type="component" value="Unassembled WGS sequence"/>
</dbReference>
<evidence type="ECO:0000313" key="1">
    <source>
        <dbReference type="EMBL" id="MBH1639164.1"/>
    </source>
</evidence>
<dbReference type="AlphaFoldDB" id="A0AA40XVM3"/>
<comment type="caution">
    <text evidence="1">The sequence shown here is derived from an EMBL/GenBank/DDBJ whole genome shotgun (WGS) entry which is preliminary data.</text>
</comment>
<reference evidence="1" key="1">
    <citation type="submission" date="2020-11" db="EMBL/GenBank/DDBJ databases">
        <title>Enhanced detection system for hospital associated transmission using whole genome sequencing surveillance.</title>
        <authorList>
            <person name="Harrison L.H."/>
            <person name="Van Tyne D."/>
            <person name="Marsh J.W."/>
            <person name="Griffith M.P."/>
            <person name="Snyder D.J."/>
            <person name="Cooper V.S."/>
            <person name="Mustapha M."/>
        </authorList>
    </citation>
    <scope>NUCLEOTIDE SEQUENCE</scope>
    <source>
        <strain evidence="1">STEN00092</strain>
    </source>
</reference>
<accession>A0AA40XVM3</accession>
<proteinExistence type="predicted"/>
<evidence type="ECO:0000313" key="2">
    <source>
        <dbReference type="Proteomes" id="UP000616785"/>
    </source>
</evidence>
<name>A0AA40XVM3_STEMA</name>
<organism evidence="1 2">
    <name type="scientific">Stenotrophomonas maltophilia</name>
    <name type="common">Pseudomonas maltophilia</name>
    <name type="synonym">Xanthomonas maltophilia</name>
    <dbReference type="NCBI Taxonomy" id="40324"/>
    <lineage>
        <taxon>Bacteria</taxon>
        <taxon>Pseudomonadati</taxon>
        <taxon>Pseudomonadota</taxon>
        <taxon>Gammaproteobacteria</taxon>
        <taxon>Lysobacterales</taxon>
        <taxon>Lysobacteraceae</taxon>
        <taxon>Stenotrophomonas</taxon>
        <taxon>Stenotrophomonas maltophilia group</taxon>
    </lineage>
</organism>
<dbReference type="EMBL" id="JADUNO010000015">
    <property type="protein sequence ID" value="MBH1639164.1"/>
    <property type="molecule type" value="Genomic_DNA"/>
</dbReference>
<sequence>MSDTPLTKEEPFSLIPVQDNAPLLKVCAGIDTMHSDLKANIYFDYVHRQLSNMDSDRITDDDLFIFAGLLEMCRALRYAGGAQ</sequence>
<protein>
    <submittedName>
        <fullName evidence="1">Uncharacterized protein</fullName>
    </submittedName>
</protein>